<evidence type="ECO:0000256" key="1">
    <source>
        <dbReference type="ARBA" id="ARBA00001971"/>
    </source>
</evidence>
<evidence type="ECO:0000256" key="7">
    <source>
        <dbReference type="ARBA" id="ARBA00022723"/>
    </source>
</evidence>
<reference evidence="17 18" key="1">
    <citation type="journal article" date="2020" name="ISME J.">
        <title>Uncovering the hidden diversity of litter-decomposition mechanisms in mushroom-forming fungi.</title>
        <authorList>
            <person name="Floudas D."/>
            <person name="Bentzer J."/>
            <person name="Ahren D."/>
            <person name="Johansson T."/>
            <person name="Persson P."/>
            <person name="Tunlid A."/>
        </authorList>
    </citation>
    <scope>NUCLEOTIDE SEQUENCE [LARGE SCALE GENOMIC DNA]</scope>
    <source>
        <strain evidence="17 18">CBS 291.85</strain>
    </source>
</reference>
<keyword evidence="13" id="KW-0325">Glycoprotein</keyword>
<dbReference type="Proteomes" id="UP000559256">
    <property type="component" value="Unassembled WGS sequence"/>
</dbReference>
<evidence type="ECO:0000256" key="11">
    <source>
        <dbReference type="ARBA" id="ARBA00023033"/>
    </source>
</evidence>
<evidence type="ECO:0000256" key="15">
    <source>
        <dbReference type="RuleBase" id="RU000461"/>
    </source>
</evidence>
<evidence type="ECO:0000313" key="17">
    <source>
        <dbReference type="EMBL" id="KAF5342839.1"/>
    </source>
</evidence>
<evidence type="ECO:0000256" key="12">
    <source>
        <dbReference type="ARBA" id="ARBA00023136"/>
    </source>
</evidence>
<dbReference type="InterPro" id="IPR002401">
    <property type="entry name" value="Cyt_P450_E_grp-I"/>
</dbReference>
<dbReference type="EMBL" id="JAACJM010000155">
    <property type="protein sequence ID" value="KAF5342839.1"/>
    <property type="molecule type" value="Genomic_DNA"/>
</dbReference>
<evidence type="ECO:0000256" key="13">
    <source>
        <dbReference type="ARBA" id="ARBA00023180"/>
    </source>
</evidence>
<keyword evidence="18" id="KW-1185">Reference proteome</keyword>
<evidence type="ECO:0000313" key="18">
    <source>
        <dbReference type="Proteomes" id="UP000559256"/>
    </source>
</evidence>
<proteinExistence type="inferred from homology"/>
<feature type="transmembrane region" description="Helical" evidence="16">
    <location>
        <begin position="103"/>
        <end position="121"/>
    </location>
</feature>
<protein>
    <recommendedName>
        <fullName evidence="19">Cytochrome P450</fullName>
    </recommendedName>
</protein>
<evidence type="ECO:0000256" key="2">
    <source>
        <dbReference type="ARBA" id="ARBA00004167"/>
    </source>
</evidence>
<feature type="transmembrane region" description="Helical" evidence="16">
    <location>
        <begin position="6"/>
        <end position="26"/>
    </location>
</feature>
<keyword evidence="11 15" id="KW-0503">Monooxygenase</keyword>
<dbReference type="GO" id="GO:0020037">
    <property type="term" value="F:heme binding"/>
    <property type="evidence" value="ECO:0007669"/>
    <property type="project" value="InterPro"/>
</dbReference>
<dbReference type="CDD" id="cd11065">
    <property type="entry name" value="CYP64-like"/>
    <property type="match status" value="1"/>
</dbReference>
<dbReference type="GO" id="GO:0004497">
    <property type="term" value="F:monooxygenase activity"/>
    <property type="evidence" value="ECO:0007669"/>
    <property type="project" value="UniProtKB-KW"/>
</dbReference>
<dbReference type="InterPro" id="IPR001128">
    <property type="entry name" value="Cyt_P450"/>
</dbReference>
<evidence type="ECO:0000256" key="4">
    <source>
        <dbReference type="ARBA" id="ARBA00010617"/>
    </source>
</evidence>
<dbReference type="GO" id="GO:0005506">
    <property type="term" value="F:iron ion binding"/>
    <property type="evidence" value="ECO:0007669"/>
    <property type="project" value="InterPro"/>
</dbReference>
<dbReference type="GO" id="GO:0016020">
    <property type="term" value="C:membrane"/>
    <property type="evidence" value="ECO:0007669"/>
    <property type="project" value="UniProtKB-SubCell"/>
</dbReference>
<dbReference type="PANTHER" id="PTHR46300:SF2">
    <property type="entry name" value="CYTOCHROME P450 MONOOXYGENASE ALNH-RELATED"/>
    <property type="match status" value="1"/>
</dbReference>
<dbReference type="PANTHER" id="PTHR46300">
    <property type="entry name" value="P450, PUTATIVE (EUROFUNG)-RELATED-RELATED"/>
    <property type="match status" value="1"/>
</dbReference>
<comment type="cofactor">
    <cofactor evidence="1 14">
        <name>heme</name>
        <dbReference type="ChEBI" id="CHEBI:30413"/>
    </cofactor>
</comment>
<name>A0A8H5FN05_9AGAR</name>
<accession>A0A8H5FN05</accession>
<comment type="pathway">
    <text evidence="3">Secondary metabolite biosynthesis.</text>
</comment>
<keyword evidence="5 14" id="KW-0349">Heme</keyword>
<dbReference type="SUPFAM" id="SSF48264">
    <property type="entry name" value="Cytochrome P450"/>
    <property type="match status" value="1"/>
</dbReference>
<dbReference type="InterPro" id="IPR050364">
    <property type="entry name" value="Cytochrome_P450_fung"/>
</dbReference>
<comment type="subcellular location">
    <subcellularLocation>
        <location evidence="2">Membrane</location>
        <topology evidence="2">Single-pass membrane protein</topology>
    </subcellularLocation>
</comment>
<comment type="similarity">
    <text evidence="4 15">Belongs to the cytochrome P450 family.</text>
</comment>
<dbReference type="AlphaFoldDB" id="A0A8H5FN05"/>
<evidence type="ECO:0000256" key="6">
    <source>
        <dbReference type="ARBA" id="ARBA00022692"/>
    </source>
</evidence>
<evidence type="ECO:0000256" key="14">
    <source>
        <dbReference type="PIRSR" id="PIRSR602401-1"/>
    </source>
</evidence>
<sequence length="515" mass="57847">MVSLYFGPWKTLALVVLVTLAVRIFYKPKRNLPPGPKGLPVLGNVFQLPQALQFLRFAEWREEFGPIFSLNLAGQTMIVLNSHKVAADLLDRRSTIYSDRPRLIMALEILAGNMLFSLSGYGELWRKMRKAAHEGFNIRASEAYQPLQEKEAAVLVDNVLKDPNSWVDHLKRSAASTILTAVYGMESIKSKDDPLVARINDFVHRLTRASQPGAFLVEFLPIMKYLPEALAPWKKEGNEWYRKDTAMFQGFLDDAQRKVNAGQAKATFAAGLLERNSGQLGPIEASWLAGIMFGAGFETTASTLTVFILAMRLYPSVMKKAQAEIDAVVGRDRLPTFEDRDHLPYIQAIVKEVLRWRPPAPLGLPRRVMKDDLYEGYFIPKGSLVLGNIWAMNHDPTIFPDHDEFRPERFLDETGTINVVPADTRNQGHVSFGFGRRICIGLNFANQSLFIDIASLLWAASIEPAYDETGTEIVPSPTEHVDEGVVVHPAPFRCNIVPRSENVDGMLEVAKRKLW</sequence>
<dbReference type="InterPro" id="IPR036396">
    <property type="entry name" value="Cyt_P450_sf"/>
</dbReference>
<keyword evidence="8 16" id="KW-1133">Transmembrane helix</keyword>
<evidence type="ECO:0000256" key="8">
    <source>
        <dbReference type="ARBA" id="ARBA00022989"/>
    </source>
</evidence>
<dbReference type="PRINTS" id="PR00463">
    <property type="entry name" value="EP450I"/>
</dbReference>
<dbReference type="PROSITE" id="PS00086">
    <property type="entry name" value="CYTOCHROME_P450"/>
    <property type="match status" value="1"/>
</dbReference>
<keyword evidence="6 16" id="KW-0812">Transmembrane</keyword>
<feature type="binding site" description="axial binding residue" evidence="14">
    <location>
        <position position="439"/>
    </location>
    <ligand>
        <name>heme</name>
        <dbReference type="ChEBI" id="CHEBI:30413"/>
    </ligand>
    <ligandPart>
        <name>Fe</name>
        <dbReference type="ChEBI" id="CHEBI:18248"/>
    </ligandPart>
</feature>
<evidence type="ECO:0000256" key="10">
    <source>
        <dbReference type="ARBA" id="ARBA00023004"/>
    </source>
</evidence>
<evidence type="ECO:0000256" key="5">
    <source>
        <dbReference type="ARBA" id="ARBA00022617"/>
    </source>
</evidence>
<dbReference type="GO" id="GO:0016705">
    <property type="term" value="F:oxidoreductase activity, acting on paired donors, with incorporation or reduction of molecular oxygen"/>
    <property type="evidence" value="ECO:0007669"/>
    <property type="project" value="InterPro"/>
</dbReference>
<evidence type="ECO:0008006" key="19">
    <source>
        <dbReference type="Google" id="ProtNLM"/>
    </source>
</evidence>
<keyword evidence="12 16" id="KW-0472">Membrane</keyword>
<organism evidence="17 18">
    <name type="scientific">Tetrapyrgos nigripes</name>
    <dbReference type="NCBI Taxonomy" id="182062"/>
    <lineage>
        <taxon>Eukaryota</taxon>
        <taxon>Fungi</taxon>
        <taxon>Dikarya</taxon>
        <taxon>Basidiomycota</taxon>
        <taxon>Agaricomycotina</taxon>
        <taxon>Agaricomycetes</taxon>
        <taxon>Agaricomycetidae</taxon>
        <taxon>Agaricales</taxon>
        <taxon>Marasmiineae</taxon>
        <taxon>Marasmiaceae</taxon>
        <taxon>Tetrapyrgos</taxon>
    </lineage>
</organism>
<dbReference type="PRINTS" id="PR00385">
    <property type="entry name" value="P450"/>
</dbReference>
<comment type="caution">
    <text evidence="17">The sequence shown here is derived from an EMBL/GenBank/DDBJ whole genome shotgun (WGS) entry which is preliminary data.</text>
</comment>
<keyword evidence="9 15" id="KW-0560">Oxidoreductase</keyword>
<keyword evidence="7 14" id="KW-0479">Metal-binding</keyword>
<gene>
    <name evidence="17" type="ORF">D9758_013371</name>
</gene>
<evidence type="ECO:0000256" key="16">
    <source>
        <dbReference type="SAM" id="Phobius"/>
    </source>
</evidence>
<dbReference type="InterPro" id="IPR017972">
    <property type="entry name" value="Cyt_P450_CS"/>
</dbReference>
<dbReference type="Pfam" id="PF00067">
    <property type="entry name" value="p450"/>
    <property type="match status" value="1"/>
</dbReference>
<evidence type="ECO:0000256" key="9">
    <source>
        <dbReference type="ARBA" id="ARBA00023002"/>
    </source>
</evidence>
<keyword evidence="10 14" id="KW-0408">Iron</keyword>
<evidence type="ECO:0000256" key="3">
    <source>
        <dbReference type="ARBA" id="ARBA00005179"/>
    </source>
</evidence>
<dbReference type="Gene3D" id="1.10.630.10">
    <property type="entry name" value="Cytochrome P450"/>
    <property type="match status" value="1"/>
</dbReference>
<dbReference type="OrthoDB" id="2789670at2759"/>